<sequence>MRACRVRTTLRLLGGSVMALLLASCSPSGNQPKLTITSMVTVASAPAASDNPPTSSSAAAPEPPSPGAAFDQVAAWVESAPEAAASNYRTGTDYEGKKHSLDHGELAFTSPSQKITCYGSGGLYCSVDFQNPLPKPPTAYGNWLPGIVIFSDDGLHIGQGRGDPPTFYFTGNGPELPYGQKISFGEDGNRYTCRMEQSGLTCVNKAQGSGALLSDQGVVPYGCLRESAEVGNSAKAYKC</sequence>
<dbReference type="STRING" id="679197.HMPREF9336_02068"/>
<evidence type="ECO:0000313" key="3">
    <source>
        <dbReference type="EMBL" id="EFV13079.1"/>
    </source>
</evidence>
<gene>
    <name evidence="3" type="ORF">HMPREF9336_02068</name>
</gene>
<feature type="region of interest" description="Disordered" evidence="1">
    <location>
        <begin position="45"/>
        <end position="68"/>
    </location>
</feature>
<organism evidence="3 4">
    <name type="scientific">Segniliparus rugosus (strain ATCC BAA-974 / DSM 45345 / CCUG 50838 / CIP 108380 / JCM 13579 / CDC 945)</name>
    <dbReference type="NCBI Taxonomy" id="679197"/>
    <lineage>
        <taxon>Bacteria</taxon>
        <taxon>Bacillati</taxon>
        <taxon>Actinomycetota</taxon>
        <taxon>Actinomycetes</taxon>
        <taxon>Mycobacteriales</taxon>
        <taxon>Segniliparaceae</taxon>
        <taxon>Segniliparus</taxon>
    </lineage>
</organism>
<protein>
    <recommendedName>
        <fullName evidence="5">Lipoprotein</fullName>
    </recommendedName>
</protein>
<dbReference type="AlphaFoldDB" id="E5XRE6"/>
<keyword evidence="2" id="KW-0732">Signal</keyword>
<comment type="caution">
    <text evidence="3">The sequence shown here is derived from an EMBL/GenBank/DDBJ whole genome shotgun (WGS) entry which is preliminary data.</text>
</comment>
<evidence type="ECO:0000313" key="4">
    <source>
        <dbReference type="Proteomes" id="UP000004816"/>
    </source>
</evidence>
<keyword evidence="4" id="KW-1185">Reference proteome</keyword>
<feature type="chain" id="PRO_5003200432" description="Lipoprotein" evidence="2">
    <location>
        <begin position="31"/>
        <end position="239"/>
    </location>
</feature>
<dbReference type="PROSITE" id="PS51257">
    <property type="entry name" value="PROKAR_LIPOPROTEIN"/>
    <property type="match status" value="1"/>
</dbReference>
<dbReference type="Proteomes" id="UP000004816">
    <property type="component" value="Unassembled WGS sequence"/>
</dbReference>
<reference evidence="3 4" key="1">
    <citation type="journal article" date="2011" name="Stand. Genomic Sci.">
        <title>High quality draft genome sequence of Segniliparus rugosus CDC 945(T)= (ATCC BAA-974(T)).</title>
        <authorList>
            <person name="Earl A.M."/>
            <person name="Desjardins C.A."/>
            <person name="Fitzgerald M.G."/>
            <person name="Arachchi H.M."/>
            <person name="Zeng Q."/>
            <person name="Mehta T."/>
            <person name="Griggs A."/>
            <person name="Birren B.W."/>
            <person name="Toney N.C."/>
            <person name="Carr J."/>
            <person name="Posey J."/>
            <person name="Butler W.R."/>
        </authorList>
    </citation>
    <scope>NUCLEOTIDE SEQUENCE [LARGE SCALE GENOMIC DNA]</scope>
    <source>
        <strain evidence="4">ATCC BAA-974 / DSM 45345 / CCUG 50838 / CIP 108380 / JCM 13579 / CDC 945</strain>
    </source>
</reference>
<feature type="signal peptide" evidence="2">
    <location>
        <begin position="1"/>
        <end position="30"/>
    </location>
</feature>
<dbReference type="HOGENOM" id="CLU_108894_0_0_11"/>
<feature type="compositionally biased region" description="Low complexity" evidence="1">
    <location>
        <begin position="45"/>
        <end position="60"/>
    </location>
</feature>
<evidence type="ECO:0000256" key="2">
    <source>
        <dbReference type="SAM" id="SignalP"/>
    </source>
</evidence>
<evidence type="ECO:0008006" key="5">
    <source>
        <dbReference type="Google" id="ProtNLM"/>
    </source>
</evidence>
<proteinExistence type="predicted"/>
<dbReference type="eggNOG" id="ENOG5031SUV">
    <property type="taxonomic scope" value="Bacteria"/>
</dbReference>
<accession>E5XRE6</accession>
<name>E5XRE6_SEGRC</name>
<evidence type="ECO:0000256" key="1">
    <source>
        <dbReference type="SAM" id="MobiDB-lite"/>
    </source>
</evidence>
<dbReference type="EMBL" id="ACZI02000002">
    <property type="protein sequence ID" value="EFV13079.1"/>
    <property type="molecule type" value="Genomic_DNA"/>
</dbReference>